<protein>
    <submittedName>
        <fullName evidence="1">Uncharacterized protein</fullName>
    </submittedName>
</protein>
<accession>A0A5E7WE26</accession>
<sequence length="110" mass="11973">MTALIACPVTSQLTEDNLTTLSLIFPAPSRPQLIELRRVLSMRDASFRTYGSGVVTFDKDALLHEVALKCSKKTAERLSHLVAHGVCLQAIASTPLRMPLKGTDPISLKV</sequence>
<dbReference type="EMBL" id="CABVJH010000005">
    <property type="protein sequence ID" value="VVQ33080.1"/>
    <property type="molecule type" value="Genomic_DNA"/>
</dbReference>
<gene>
    <name evidence="1" type="ORF">PS943_03159</name>
</gene>
<evidence type="ECO:0000313" key="2">
    <source>
        <dbReference type="Proteomes" id="UP000325645"/>
    </source>
</evidence>
<dbReference type="AlphaFoldDB" id="A0A5E7WE26"/>
<reference evidence="1 2" key="1">
    <citation type="submission" date="2019-09" db="EMBL/GenBank/DDBJ databases">
        <authorList>
            <person name="Chandra G."/>
            <person name="Truman W A."/>
        </authorList>
    </citation>
    <scope>NUCLEOTIDE SEQUENCE [LARGE SCALE GENOMIC DNA]</scope>
    <source>
        <strain evidence="1">PS943</strain>
    </source>
</reference>
<evidence type="ECO:0000313" key="1">
    <source>
        <dbReference type="EMBL" id="VVQ33080.1"/>
    </source>
</evidence>
<organism evidence="1 2">
    <name type="scientific">Pseudomonas fluorescens</name>
    <dbReference type="NCBI Taxonomy" id="294"/>
    <lineage>
        <taxon>Bacteria</taxon>
        <taxon>Pseudomonadati</taxon>
        <taxon>Pseudomonadota</taxon>
        <taxon>Gammaproteobacteria</taxon>
        <taxon>Pseudomonadales</taxon>
        <taxon>Pseudomonadaceae</taxon>
        <taxon>Pseudomonas</taxon>
    </lineage>
</organism>
<name>A0A5E7WE26_PSEFL</name>
<dbReference type="RefSeq" id="WP_150657129.1">
    <property type="nucleotide sequence ID" value="NZ_CABVJH010000005.1"/>
</dbReference>
<dbReference type="Proteomes" id="UP000325645">
    <property type="component" value="Unassembled WGS sequence"/>
</dbReference>
<proteinExistence type="predicted"/>